<evidence type="ECO:0000259" key="3">
    <source>
        <dbReference type="Pfam" id="PF01048"/>
    </source>
</evidence>
<dbReference type="Pfam" id="PF01048">
    <property type="entry name" value="PNP_UDP_1"/>
    <property type="match status" value="1"/>
</dbReference>
<keyword evidence="2" id="KW-0040">ANK repeat</keyword>
<dbReference type="InterPro" id="IPR054471">
    <property type="entry name" value="GPIID_WHD"/>
</dbReference>
<evidence type="ECO:0000256" key="1">
    <source>
        <dbReference type="ARBA" id="ARBA00022737"/>
    </source>
</evidence>
<dbReference type="PANTHER" id="PTHR10039">
    <property type="entry name" value="AMELOGENIN"/>
    <property type="match status" value="1"/>
</dbReference>
<dbReference type="Pfam" id="PF22939">
    <property type="entry name" value="WHD_GPIID"/>
    <property type="match status" value="1"/>
</dbReference>
<dbReference type="InterPro" id="IPR036770">
    <property type="entry name" value="Ankyrin_rpt-contain_sf"/>
</dbReference>
<keyword evidence="1" id="KW-0677">Repeat</keyword>
<dbReference type="Pfam" id="PF12796">
    <property type="entry name" value="Ank_2"/>
    <property type="match status" value="2"/>
</dbReference>
<dbReference type="InterPro" id="IPR035994">
    <property type="entry name" value="Nucleoside_phosphorylase_sf"/>
</dbReference>
<dbReference type="SUPFAM" id="SSF53167">
    <property type="entry name" value="Purine and uridine phosphorylases"/>
    <property type="match status" value="1"/>
</dbReference>
<dbReference type="Gene3D" id="3.40.50.1580">
    <property type="entry name" value="Nucleoside phosphorylase domain"/>
    <property type="match status" value="1"/>
</dbReference>
<organism evidence="6 7">
    <name type="scientific">Aspergillus pseudoustus</name>
    <dbReference type="NCBI Taxonomy" id="1810923"/>
    <lineage>
        <taxon>Eukaryota</taxon>
        <taxon>Fungi</taxon>
        <taxon>Dikarya</taxon>
        <taxon>Ascomycota</taxon>
        <taxon>Pezizomycotina</taxon>
        <taxon>Eurotiomycetes</taxon>
        <taxon>Eurotiomycetidae</taxon>
        <taxon>Eurotiales</taxon>
        <taxon>Aspergillaceae</taxon>
        <taxon>Aspergillus</taxon>
        <taxon>Aspergillus subgen. Nidulantes</taxon>
    </lineage>
</organism>
<feature type="domain" description="Nephrocystin 3-like N-terminal" evidence="5">
    <location>
        <begin position="318"/>
        <end position="482"/>
    </location>
</feature>
<dbReference type="EMBL" id="JBFXLU010000283">
    <property type="protein sequence ID" value="KAL2831359.1"/>
    <property type="molecule type" value="Genomic_DNA"/>
</dbReference>
<dbReference type="InterPro" id="IPR056884">
    <property type="entry name" value="NPHP3-like_N"/>
</dbReference>
<evidence type="ECO:0000259" key="5">
    <source>
        <dbReference type="Pfam" id="PF24883"/>
    </source>
</evidence>
<gene>
    <name evidence="6" type="ORF">BJY01DRAFT_254258</name>
</gene>
<dbReference type="PROSITE" id="PS50088">
    <property type="entry name" value="ANK_REPEAT"/>
    <property type="match status" value="1"/>
</dbReference>
<dbReference type="Gene3D" id="3.40.50.300">
    <property type="entry name" value="P-loop containing nucleotide triphosphate hydrolases"/>
    <property type="match status" value="1"/>
</dbReference>
<name>A0ABR4IVQ6_9EURO</name>
<dbReference type="Gene3D" id="1.25.40.20">
    <property type="entry name" value="Ankyrin repeat-containing domain"/>
    <property type="match status" value="1"/>
</dbReference>
<dbReference type="InterPro" id="IPR002110">
    <property type="entry name" value="Ankyrin_rpt"/>
</dbReference>
<protein>
    <recommendedName>
        <fullName evidence="8">Nucleoside phosphorylase domain-containing protein</fullName>
    </recommendedName>
</protein>
<evidence type="ECO:0000256" key="2">
    <source>
        <dbReference type="PROSITE-ProRule" id="PRU00023"/>
    </source>
</evidence>
<feature type="repeat" description="ANK" evidence="2">
    <location>
        <begin position="947"/>
        <end position="972"/>
    </location>
</feature>
<dbReference type="SUPFAM" id="SSF48403">
    <property type="entry name" value="Ankyrin repeat"/>
    <property type="match status" value="1"/>
</dbReference>
<feature type="domain" description="Nucleoside phosphorylase" evidence="3">
    <location>
        <begin position="47"/>
        <end position="234"/>
    </location>
</feature>
<accession>A0ABR4IVQ6</accession>
<dbReference type="PANTHER" id="PTHR10039:SF17">
    <property type="entry name" value="FUNGAL STAND N-TERMINAL GOODBYE DOMAIN-CONTAINING PROTEIN-RELATED"/>
    <property type="match status" value="1"/>
</dbReference>
<reference evidence="6 7" key="1">
    <citation type="submission" date="2024-07" db="EMBL/GenBank/DDBJ databases">
        <title>Section-level genome sequencing and comparative genomics of Aspergillus sections Usti and Cavernicolus.</title>
        <authorList>
            <consortium name="Lawrence Berkeley National Laboratory"/>
            <person name="Nybo J.L."/>
            <person name="Vesth T.C."/>
            <person name="Theobald S."/>
            <person name="Frisvad J.C."/>
            <person name="Larsen T.O."/>
            <person name="Kjaerboelling I."/>
            <person name="Rothschild-Mancinelli K."/>
            <person name="Lyhne E.K."/>
            <person name="Kogle M.E."/>
            <person name="Barry K."/>
            <person name="Clum A."/>
            <person name="Na H."/>
            <person name="Ledsgaard L."/>
            <person name="Lin J."/>
            <person name="Lipzen A."/>
            <person name="Kuo A."/>
            <person name="Riley R."/>
            <person name="Mondo S."/>
            <person name="Labutti K."/>
            <person name="Haridas S."/>
            <person name="Pangalinan J."/>
            <person name="Salamov A.A."/>
            <person name="Simmons B.A."/>
            <person name="Magnuson J.K."/>
            <person name="Chen J."/>
            <person name="Drula E."/>
            <person name="Henrissat B."/>
            <person name="Wiebenga A."/>
            <person name="Lubbers R.J."/>
            <person name="Gomes A.C."/>
            <person name="Makela M.R."/>
            <person name="Stajich J."/>
            <person name="Grigoriev I.V."/>
            <person name="Mortensen U.H."/>
            <person name="De Vries R.P."/>
            <person name="Baker S.E."/>
            <person name="Andersen M.R."/>
        </authorList>
    </citation>
    <scope>NUCLEOTIDE SEQUENCE [LARGE SCALE GENOMIC DNA]</scope>
    <source>
        <strain evidence="6 7">CBS 123904</strain>
    </source>
</reference>
<dbReference type="Proteomes" id="UP001610446">
    <property type="component" value="Unassembled WGS sequence"/>
</dbReference>
<proteinExistence type="predicted"/>
<feature type="domain" description="GPI inositol-deacylase winged helix" evidence="4">
    <location>
        <begin position="604"/>
        <end position="676"/>
    </location>
</feature>
<evidence type="ECO:0000259" key="4">
    <source>
        <dbReference type="Pfam" id="PF22939"/>
    </source>
</evidence>
<dbReference type="Pfam" id="PF24883">
    <property type="entry name" value="NPHP3_N"/>
    <property type="match status" value="1"/>
</dbReference>
<evidence type="ECO:0000313" key="7">
    <source>
        <dbReference type="Proteomes" id="UP001610446"/>
    </source>
</evidence>
<dbReference type="SMART" id="SM00248">
    <property type="entry name" value="ANK"/>
    <property type="match status" value="5"/>
</dbReference>
<keyword evidence="7" id="KW-1185">Reference proteome</keyword>
<dbReference type="InterPro" id="IPR000845">
    <property type="entry name" value="Nucleoside_phosphorylase_d"/>
</dbReference>
<dbReference type="PROSITE" id="PS50297">
    <property type="entry name" value="ANK_REP_REGION"/>
    <property type="match status" value="1"/>
</dbReference>
<dbReference type="InterPro" id="IPR027417">
    <property type="entry name" value="P-loop_NTPase"/>
</dbReference>
<evidence type="ECO:0008006" key="8">
    <source>
        <dbReference type="Google" id="ProtNLM"/>
    </source>
</evidence>
<sequence length="1046" mass="115873">MGFSSRQRQLSHGSYAVALICPHELVLSAVRFMLDEEHKSLPKEKNDPLYYVLGSMSGHNVVVASLPGGVPGDVSTATIATHLIHTFPAAELRLMVNISGGVPNTSEDIQLGDVVVSDPDPQRSGVVTYDFGKVTNHGFERRVRYMPPTPAPLVGACVSMRHDHRSNPRPIPDILSAISKKHCGMKAFSRPTSQNELPPQSNVHYGIIASGARVVRDSKQRDELAAEFGAICLDTAASGLECYAGLVVCGIYHNCDSDYNNAWAGYAAAAAAACARNMLSFIPPVDSQFATRKADSLKKLGSSAYQDRKDSHASPIEGTCQWLTTHPYFQEWHEGEGPGLLWVSSDPWTGKSVWVKHLIDEVIRSSPNIVVCYHFFIMSCDDSHLSRVFAGILRQLFSQQPQLLSESALKVLDSYHESHFLPSSDFFETLTGAAREYGDEIILVLDGLNLAPTYERGSLVNALADFFDNPTIPNLRVLFTSRASVSTQEILQALENKHPSIHIRGEDEAHVQRISEDVDIYIRHRVTEIATQRCLLDDEKNLLLLRLTSTVNRTYLWAKHVLDEINQVEAVTRKSIHGITNHLPDTVKQEYAEITQWCISYGASKAIFQIVAEAKRPLSLDELATALTCVDDVEIQIEPTHRFRQTVRSMCGLLVTVLNGKVEFIHPSVRDFVVQRTKNPYAWSPGWGQSLWPGDSHQVLAEACVGYLYRIYCTGTRPLSSRDDDLDLAPTVLPDDVFLEYAVTNWHHHMGLADLDEENDATIHEHVLDLLQHEDDVNKVTPFWSRGGMIADTCSGGGPTPLMKAAFFGLSHATQTLLQDLKRADLYALTCSGRSALSFAAESGHEEIMYLLLNSMYQRRCVFTRRFKKLRVDVPDVSGRTPFWYAANGGHEGAAKLLLEAGKVDLDRPDKYELATPLACAAGNGHRGVVRVLLDSGKVDLETRDALGDTPLMRAMRSGHKDVVRLLVAAGAKSPEPAAKDDSAFCAGKEKKTRHPDEKLAILDPDSDDDELTVFGDDRDTFAVRLPLDRLATADAMDEENCRRRF</sequence>
<comment type="caution">
    <text evidence="6">The sequence shown here is derived from an EMBL/GenBank/DDBJ whole genome shotgun (WGS) entry which is preliminary data.</text>
</comment>
<evidence type="ECO:0000313" key="6">
    <source>
        <dbReference type="EMBL" id="KAL2831359.1"/>
    </source>
</evidence>